<feature type="signal peptide" evidence="4">
    <location>
        <begin position="1"/>
        <end position="25"/>
    </location>
</feature>
<dbReference type="InterPro" id="IPR052421">
    <property type="entry name" value="PCW_Enzyme_Inhibitor"/>
</dbReference>
<gene>
    <name evidence="6" type="ORF">Ahy_B04g070084</name>
</gene>
<keyword evidence="7" id="KW-1185">Reference proteome</keyword>
<dbReference type="Pfam" id="PF04043">
    <property type="entry name" value="PMEI"/>
    <property type="match status" value="1"/>
</dbReference>
<dbReference type="SUPFAM" id="SSF101148">
    <property type="entry name" value="Plant invertase/pectin methylesterase inhibitor"/>
    <property type="match status" value="1"/>
</dbReference>
<dbReference type="InterPro" id="IPR035513">
    <property type="entry name" value="Invertase/methylesterase_inhib"/>
</dbReference>
<accession>A0A444ZEN2</accession>
<feature type="chain" id="PRO_5019357403" description="Pectinesterase inhibitor domain-containing protein" evidence="4">
    <location>
        <begin position="26"/>
        <end position="178"/>
    </location>
</feature>
<keyword evidence="1 4" id="KW-0732">Signal</keyword>
<dbReference type="SMART" id="SM00856">
    <property type="entry name" value="PMEI"/>
    <property type="match status" value="1"/>
</dbReference>
<evidence type="ECO:0000256" key="1">
    <source>
        <dbReference type="ARBA" id="ARBA00022729"/>
    </source>
</evidence>
<organism evidence="6 7">
    <name type="scientific">Arachis hypogaea</name>
    <name type="common">Peanut</name>
    <dbReference type="NCBI Taxonomy" id="3818"/>
    <lineage>
        <taxon>Eukaryota</taxon>
        <taxon>Viridiplantae</taxon>
        <taxon>Streptophyta</taxon>
        <taxon>Embryophyta</taxon>
        <taxon>Tracheophyta</taxon>
        <taxon>Spermatophyta</taxon>
        <taxon>Magnoliopsida</taxon>
        <taxon>eudicotyledons</taxon>
        <taxon>Gunneridae</taxon>
        <taxon>Pentapetalae</taxon>
        <taxon>rosids</taxon>
        <taxon>fabids</taxon>
        <taxon>Fabales</taxon>
        <taxon>Fabaceae</taxon>
        <taxon>Papilionoideae</taxon>
        <taxon>50 kb inversion clade</taxon>
        <taxon>dalbergioids sensu lato</taxon>
        <taxon>Dalbergieae</taxon>
        <taxon>Pterocarpus clade</taxon>
        <taxon>Arachis</taxon>
    </lineage>
</organism>
<comment type="caution">
    <text evidence="6">The sequence shown here is derived from an EMBL/GenBank/DDBJ whole genome shotgun (WGS) entry which is preliminary data.</text>
</comment>
<dbReference type="EMBL" id="SDMP01000014">
    <property type="protein sequence ID" value="RYR12640.1"/>
    <property type="molecule type" value="Genomic_DNA"/>
</dbReference>
<evidence type="ECO:0000259" key="5">
    <source>
        <dbReference type="SMART" id="SM00856"/>
    </source>
</evidence>
<keyword evidence="2" id="KW-1015">Disulfide bond</keyword>
<dbReference type="SMR" id="A0A444ZEN2"/>
<dbReference type="Proteomes" id="UP000289738">
    <property type="component" value="Chromosome B04"/>
</dbReference>
<dbReference type="PANTHER" id="PTHR36710:SF13">
    <property type="entry name" value="PUTATIVE-RELATED"/>
    <property type="match status" value="1"/>
</dbReference>
<dbReference type="InterPro" id="IPR006501">
    <property type="entry name" value="Pectinesterase_inhib_dom"/>
</dbReference>
<reference evidence="6 7" key="1">
    <citation type="submission" date="2019-01" db="EMBL/GenBank/DDBJ databases">
        <title>Sequencing of cultivated peanut Arachis hypogaea provides insights into genome evolution and oil improvement.</title>
        <authorList>
            <person name="Chen X."/>
        </authorList>
    </citation>
    <scope>NUCLEOTIDE SEQUENCE [LARGE SCALE GENOMIC DNA]</scope>
    <source>
        <strain evidence="7">cv. Fuhuasheng</strain>
        <tissue evidence="6">Leaves</tissue>
    </source>
</reference>
<proteinExistence type="inferred from homology"/>
<dbReference type="CDD" id="cd15796">
    <property type="entry name" value="CIF_like"/>
    <property type="match status" value="1"/>
</dbReference>
<protein>
    <recommendedName>
        <fullName evidence="5">Pectinesterase inhibitor domain-containing protein</fullName>
    </recommendedName>
</protein>
<name>A0A444ZEN2_ARAHY</name>
<dbReference type="AlphaFoldDB" id="A0A444ZEN2"/>
<comment type="similarity">
    <text evidence="3">Belongs to the PMEI family.</text>
</comment>
<sequence length="178" mass="19567">MAKNLNHPSLIFTILVLITMPICQCRVFHPNDETLIQSTCNQTLYPNLCVQILNSYPSSRNADLRGLALNMVDFMKSRSIVAVNKIHRLQQGATGRFKGALDSCIGNYNDGILKGDVPEAISGIQTNNPKFAENAVADAANEAYFCEQGFNGNSPLNNENKAVRDGANMARVIVRMLH</sequence>
<evidence type="ECO:0000256" key="2">
    <source>
        <dbReference type="ARBA" id="ARBA00023157"/>
    </source>
</evidence>
<dbReference type="GO" id="GO:0004857">
    <property type="term" value="F:enzyme inhibitor activity"/>
    <property type="evidence" value="ECO:0007669"/>
    <property type="project" value="InterPro"/>
</dbReference>
<feature type="domain" description="Pectinesterase inhibitor" evidence="5">
    <location>
        <begin position="31"/>
        <end position="173"/>
    </location>
</feature>
<evidence type="ECO:0000313" key="7">
    <source>
        <dbReference type="Proteomes" id="UP000289738"/>
    </source>
</evidence>
<dbReference type="OrthoDB" id="1918674at2759"/>
<evidence type="ECO:0000256" key="4">
    <source>
        <dbReference type="SAM" id="SignalP"/>
    </source>
</evidence>
<evidence type="ECO:0000313" key="6">
    <source>
        <dbReference type="EMBL" id="RYR12640.1"/>
    </source>
</evidence>
<dbReference type="InterPro" id="IPR034087">
    <property type="entry name" value="C/VIF1"/>
</dbReference>
<dbReference type="NCBIfam" id="TIGR01614">
    <property type="entry name" value="PME_inhib"/>
    <property type="match status" value="1"/>
</dbReference>
<dbReference type="Gene3D" id="1.20.140.40">
    <property type="entry name" value="Invertase/pectin methylesterase inhibitor family protein"/>
    <property type="match status" value="1"/>
</dbReference>
<dbReference type="PANTHER" id="PTHR36710">
    <property type="entry name" value="PECTINESTERASE INHIBITOR-LIKE"/>
    <property type="match status" value="1"/>
</dbReference>
<evidence type="ECO:0000256" key="3">
    <source>
        <dbReference type="ARBA" id="ARBA00038471"/>
    </source>
</evidence>
<dbReference type="Gramene" id="arahy.Tifrunner.gnm2.ann2.Ah14g120300.1">
    <property type="protein sequence ID" value="arahy.Tifrunner.gnm2.ann2.Ah14g120300.1-CDS-1"/>
    <property type="gene ID" value="arahy.Tifrunner.gnm2.ann2.Ah14g120300"/>
</dbReference>